<dbReference type="Gene3D" id="3.40.50.150">
    <property type="entry name" value="Vaccinia Virus protein VP39"/>
    <property type="match status" value="1"/>
</dbReference>
<feature type="region of interest" description="Disordered" evidence="1">
    <location>
        <begin position="1"/>
        <end position="24"/>
    </location>
</feature>
<dbReference type="Pfam" id="PF04672">
    <property type="entry name" value="Methyltransf_19"/>
    <property type="match status" value="1"/>
</dbReference>
<evidence type="ECO:0000256" key="1">
    <source>
        <dbReference type="SAM" id="MobiDB-lite"/>
    </source>
</evidence>
<dbReference type="Proteomes" id="UP001499854">
    <property type="component" value="Unassembled WGS sequence"/>
</dbReference>
<proteinExistence type="predicted"/>
<accession>A0ABN2TAJ1</accession>
<evidence type="ECO:0000313" key="3">
    <source>
        <dbReference type="Proteomes" id="UP001499854"/>
    </source>
</evidence>
<comment type="caution">
    <text evidence="2">The sequence shown here is derived from an EMBL/GenBank/DDBJ whole genome shotgun (WGS) entry which is preliminary data.</text>
</comment>
<dbReference type="InterPro" id="IPR029063">
    <property type="entry name" value="SAM-dependent_MTases_sf"/>
</dbReference>
<dbReference type="GO" id="GO:0008168">
    <property type="term" value="F:methyltransferase activity"/>
    <property type="evidence" value="ECO:0007669"/>
    <property type="project" value="UniProtKB-KW"/>
</dbReference>
<dbReference type="EMBL" id="BAAAQM010000075">
    <property type="protein sequence ID" value="GAA2002810.1"/>
    <property type="molecule type" value="Genomic_DNA"/>
</dbReference>
<dbReference type="SUPFAM" id="SSF53335">
    <property type="entry name" value="S-adenosyl-L-methionine-dependent methyltransferases"/>
    <property type="match status" value="1"/>
</dbReference>
<dbReference type="PIRSF" id="PIRSF017393">
    <property type="entry name" value="MTase_SAV2177"/>
    <property type="match status" value="1"/>
</dbReference>
<name>A0ABN2TAJ1_9ACTN</name>
<dbReference type="InterPro" id="IPR006764">
    <property type="entry name" value="SAM_dep_MeTrfase_SAV2177_type"/>
</dbReference>
<dbReference type="CDD" id="cd02440">
    <property type="entry name" value="AdoMet_MTases"/>
    <property type="match status" value="1"/>
</dbReference>
<keyword evidence="3" id="KW-1185">Reference proteome</keyword>
<dbReference type="GO" id="GO:0032259">
    <property type="term" value="P:methylation"/>
    <property type="evidence" value="ECO:0007669"/>
    <property type="project" value="UniProtKB-KW"/>
</dbReference>
<protein>
    <submittedName>
        <fullName evidence="2">SAM-dependent methyltransferase</fullName>
    </submittedName>
</protein>
<sequence length="288" mass="30921">MGGTDPEEGPDMTDGRRDWAPASINVDQPSSARVWDYFLGGSHNFAVDREVAEAAIAFKPDMPELARQVRMFLHRAVRTAAAAGVDQYLDIGAGVPTMGPVHEVARETRPGARVVYVDHDPVAVAHGVAMLAGDPDAAFVQADARSPRAILDDPRVRALIDFDRPVAVLLCSLLHFVADADDPAGIVATLRDALAPGSFLILQHASHDGQPRETIAMLEMWNAKSPEPMTWRTAGEIEALLDGFTPLTPGVVPMPLWRPLPEEAERAAQHSDRYASYAAVAVKPGASG</sequence>
<evidence type="ECO:0000313" key="2">
    <source>
        <dbReference type="EMBL" id="GAA2002810.1"/>
    </source>
</evidence>
<keyword evidence="2" id="KW-0808">Transferase</keyword>
<feature type="compositionally biased region" description="Acidic residues" evidence="1">
    <location>
        <begin position="1"/>
        <end position="11"/>
    </location>
</feature>
<keyword evidence="2" id="KW-0489">Methyltransferase</keyword>
<organism evidence="2 3">
    <name type="scientific">Catenulispora subtropica</name>
    <dbReference type="NCBI Taxonomy" id="450798"/>
    <lineage>
        <taxon>Bacteria</taxon>
        <taxon>Bacillati</taxon>
        <taxon>Actinomycetota</taxon>
        <taxon>Actinomycetes</taxon>
        <taxon>Catenulisporales</taxon>
        <taxon>Catenulisporaceae</taxon>
        <taxon>Catenulispora</taxon>
    </lineage>
</organism>
<gene>
    <name evidence="2" type="ORF">GCM10009838_81070</name>
</gene>
<reference evidence="2 3" key="1">
    <citation type="journal article" date="2019" name="Int. J. Syst. Evol. Microbiol.">
        <title>The Global Catalogue of Microorganisms (GCM) 10K type strain sequencing project: providing services to taxonomists for standard genome sequencing and annotation.</title>
        <authorList>
            <consortium name="The Broad Institute Genomics Platform"/>
            <consortium name="The Broad Institute Genome Sequencing Center for Infectious Disease"/>
            <person name="Wu L."/>
            <person name="Ma J."/>
        </authorList>
    </citation>
    <scope>NUCLEOTIDE SEQUENCE [LARGE SCALE GENOMIC DNA]</scope>
    <source>
        <strain evidence="2 3">JCM 16013</strain>
    </source>
</reference>